<dbReference type="Pfam" id="PF03413">
    <property type="entry name" value="PepSY"/>
    <property type="match status" value="2"/>
</dbReference>
<feature type="chain" id="PRO_5013024329" evidence="1">
    <location>
        <begin position="26"/>
        <end position="195"/>
    </location>
</feature>
<keyword evidence="4" id="KW-1185">Reference proteome</keyword>
<evidence type="ECO:0000313" key="4">
    <source>
        <dbReference type="Proteomes" id="UP000190092"/>
    </source>
</evidence>
<dbReference type="Gene3D" id="3.10.450.40">
    <property type="match status" value="2"/>
</dbReference>
<gene>
    <name evidence="3" type="ORF">SAMN02745126_04550</name>
</gene>
<name>A0A1T4SBL6_9HYPH</name>
<proteinExistence type="predicted"/>
<sequence length="195" mass="20497">MYRSKLTMAAMATVIALGAAGTAFAETGEHEDNKEVGVVLGAKTAPSQAIATAEQKTGGRAVRIDVEKENGVYLYEIKTMTPDKVANVFVDLVSGQVVRVDNEGPITKLLDRDDKDELARLAAAPTTLPAAIAAAEQHVGGKAIEASFDDENGTILYKVAVAKDSIVHHLTVDSTTGKITKAAVGEDGEHGEHED</sequence>
<dbReference type="Proteomes" id="UP000190092">
    <property type="component" value="Unassembled WGS sequence"/>
</dbReference>
<reference evidence="4" key="1">
    <citation type="submission" date="2017-02" db="EMBL/GenBank/DDBJ databases">
        <authorList>
            <person name="Varghese N."/>
            <person name="Submissions S."/>
        </authorList>
    </citation>
    <scope>NUCLEOTIDE SEQUENCE [LARGE SCALE GENOMIC DNA]</scope>
    <source>
        <strain evidence="4">ATCC 27094</strain>
    </source>
</reference>
<feature type="domain" description="PepSY" evidence="2">
    <location>
        <begin position="46"/>
        <end position="100"/>
    </location>
</feature>
<accession>A0A1T4SBL6</accession>
<dbReference type="OrthoDB" id="7856745at2"/>
<dbReference type="EMBL" id="FUWJ01000007">
    <property type="protein sequence ID" value="SKA25613.1"/>
    <property type="molecule type" value="Genomic_DNA"/>
</dbReference>
<evidence type="ECO:0000259" key="2">
    <source>
        <dbReference type="Pfam" id="PF03413"/>
    </source>
</evidence>
<keyword evidence="1" id="KW-0732">Signal</keyword>
<organism evidence="3 4">
    <name type="scientific">Enhydrobacter aerosaccus</name>
    <dbReference type="NCBI Taxonomy" id="225324"/>
    <lineage>
        <taxon>Bacteria</taxon>
        <taxon>Pseudomonadati</taxon>
        <taxon>Pseudomonadota</taxon>
        <taxon>Alphaproteobacteria</taxon>
        <taxon>Hyphomicrobiales</taxon>
        <taxon>Enhydrobacter</taxon>
    </lineage>
</organism>
<dbReference type="STRING" id="225324.SAMN02745126_04550"/>
<feature type="domain" description="PepSY" evidence="2">
    <location>
        <begin position="131"/>
        <end position="181"/>
    </location>
</feature>
<evidence type="ECO:0000256" key="1">
    <source>
        <dbReference type="SAM" id="SignalP"/>
    </source>
</evidence>
<protein>
    <submittedName>
        <fullName evidence="3">Uncharacterized membrane protein YkoI</fullName>
    </submittedName>
</protein>
<dbReference type="InterPro" id="IPR025711">
    <property type="entry name" value="PepSY"/>
</dbReference>
<feature type="signal peptide" evidence="1">
    <location>
        <begin position="1"/>
        <end position="25"/>
    </location>
</feature>
<evidence type="ECO:0000313" key="3">
    <source>
        <dbReference type="EMBL" id="SKA25613.1"/>
    </source>
</evidence>
<dbReference type="AlphaFoldDB" id="A0A1T4SBL6"/>